<comment type="subcellular location">
    <subcellularLocation>
        <location evidence="6">Golgi apparatus membrane</location>
        <topology evidence="6">Multi-pass membrane protein</topology>
    </subcellularLocation>
    <subcellularLocation>
        <location evidence="1">Membrane</location>
        <topology evidence="1">Multi-pass membrane protein</topology>
    </subcellularLocation>
</comment>
<feature type="transmembrane region" description="Helical" evidence="6">
    <location>
        <begin position="115"/>
        <end position="139"/>
    </location>
</feature>
<feature type="domain" description="Yip1" evidence="8">
    <location>
        <begin position="103"/>
        <end position="258"/>
    </location>
</feature>
<evidence type="ECO:0000256" key="2">
    <source>
        <dbReference type="ARBA" id="ARBA00010596"/>
    </source>
</evidence>
<feature type="transmembrane region" description="Helical" evidence="6">
    <location>
        <begin position="240"/>
        <end position="262"/>
    </location>
</feature>
<organism evidence="9">
    <name type="scientific">Opuntia streptacantha</name>
    <name type="common">Prickly pear cactus</name>
    <name type="synonym">Opuntia cardona</name>
    <dbReference type="NCBI Taxonomy" id="393608"/>
    <lineage>
        <taxon>Eukaryota</taxon>
        <taxon>Viridiplantae</taxon>
        <taxon>Streptophyta</taxon>
        <taxon>Embryophyta</taxon>
        <taxon>Tracheophyta</taxon>
        <taxon>Spermatophyta</taxon>
        <taxon>Magnoliopsida</taxon>
        <taxon>eudicotyledons</taxon>
        <taxon>Gunneridae</taxon>
        <taxon>Pentapetalae</taxon>
        <taxon>Caryophyllales</taxon>
        <taxon>Cactineae</taxon>
        <taxon>Cactaceae</taxon>
        <taxon>Opuntioideae</taxon>
        <taxon>Opuntia</taxon>
    </lineage>
</organism>
<evidence type="ECO:0000256" key="1">
    <source>
        <dbReference type="ARBA" id="ARBA00004141"/>
    </source>
</evidence>
<accession>A0A7C9DTJ2</accession>
<reference evidence="9" key="2">
    <citation type="submission" date="2020-07" db="EMBL/GenBank/DDBJ databases">
        <authorList>
            <person name="Vera ALvarez R."/>
            <person name="Arias-Moreno D.M."/>
            <person name="Jimenez-Jacinto V."/>
            <person name="Jimenez-Bremont J.F."/>
            <person name="Swaminathan K."/>
            <person name="Moose S.P."/>
            <person name="Guerrero-Gonzalez M.L."/>
            <person name="Marino-Ramirez L."/>
            <person name="Landsman D."/>
            <person name="Rodriguez-Kessler M."/>
            <person name="Delgado-Sanchez P."/>
        </authorList>
    </citation>
    <scope>NUCLEOTIDE SEQUENCE</scope>
    <source>
        <tissue evidence="9">Cladode</tissue>
    </source>
</reference>
<dbReference type="InterPro" id="IPR039765">
    <property type="entry name" value="Yip5/YIPF1/YIPF2"/>
</dbReference>
<feature type="transmembrane region" description="Helical" evidence="6">
    <location>
        <begin position="151"/>
        <end position="174"/>
    </location>
</feature>
<proteinExistence type="inferred from homology"/>
<evidence type="ECO:0000256" key="6">
    <source>
        <dbReference type="RuleBase" id="RU361264"/>
    </source>
</evidence>
<evidence type="ECO:0000256" key="5">
    <source>
        <dbReference type="ARBA" id="ARBA00023136"/>
    </source>
</evidence>
<evidence type="ECO:0000256" key="7">
    <source>
        <dbReference type="SAM" id="MobiDB-lite"/>
    </source>
</evidence>
<feature type="region of interest" description="Disordered" evidence="7">
    <location>
        <begin position="38"/>
        <end position="65"/>
    </location>
</feature>
<reference evidence="9" key="1">
    <citation type="journal article" date="2013" name="J. Plant Res.">
        <title>Effect of fungi and light on seed germination of three Opuntia species from semiarid lands of central Mexico.</title>
        <authorList>
            <person name="Delgado-Sanchez P."/>
            <person name="Jimenez-Bremont J.F."/>
            <person name="Guerrero-Gonzalez Mde L."/>
            <person name="Flores J."/>
        </authorList>
    </citation>
    <scope>NUCLEOTIDE SEQUENCE</scope>
    <source>
        <tissue evidence="9">Cladode</tissue>
    </source>
</reference>
<feature type="transmembrane region" description="Helical" evidence="6">
    <location>
        <begin position="186"/>
        <end position="204"/>
    </location>
</feature>
<dbReference type="PANTHER" id="PTHR12822">
    <property type="entry name" value="PROTEIN YIPF"/>
    <property type="match status" value="1"/>
</dbReference>
<dbReference type="GO" id="GO:0016192">
    <property type="term" value="P:vesicle-mediated transport"/>
    <property type="evidence" value="ECO:0007669"/>
    <property type="project" value="InterPro"/>
</dbReference>
<dbReference type="EMBL" id="GISG01167197">
    <property type="protein sequence ID" value="MBA4650862.1"/>
    <property type="molecule type" value="Transcribed_RNA"/>
</dbReference>
<keyword evidence="3 6" id="KW-0812">Transmembrane</keyword>
<dbReference type="PANTHER" id="PTHR12822:SF5">
    <property type="entry name" value="PROTEIN YIP"/>
    <property type="match status" value="1"/>
</dbReference>
<evidence type="ECO:0000256" key="3">
    <source>
        <dbReference type="ARBA" id="ARBA00022692"/>
    </source>
</evidence>
<dbReference type="GO" id="GO:0031267">
    <property type="term" value="F:small GTPase binding"/>
    <property type="evidence" value="ECO:0007669"/>
    <property type="project" value="InterPro"/>
</dbReference>
<keyword evidence="4 6" id="KW-1133">Transmembrane helix</keyword>
<dbReference type="Pfam" id="PF04893">
    <property type="entry name" value="Yip1"/>
    <property type="match status" value="1"/>
</dbReference>
<feature type="transmembrane region" description="Helical" evidence="6">
    <location>
        <begin position="210"/>
        <end position="228"/>
    </location>
</feature>
<protein>
    <recommendedName>
        <fullName evidence="6">Protein YIP</fullName>
    </recommendedName>
</protein>
<evidence type="ECO:0000313" key="9">
    <source>
        <dbReference type="EMBL" id="MBA4650862.1"/>
    </source>
</evidence>
<name>A0A7C9DTJ2_OPUST</name>
<sequence length="264" mass="28982">MEEPYNDLPTSHLIGSVPAVISEEKKATAYAAPEANVQISPRQPGGDRVQGYQKIASSSGGGGPPPADNWQGVFNISSYAQYFNVDTDDVLNRLLSSLDPLRGDFFSRIDTNPDLYGLVWVSTTLVFVIASLGNLASYFGHSASWSFNVGYVSLATSVVYGYAIVVPLGFYFLLRYLGLNPSLVRLWCMWGYSLFIFVLSSFLLVIPVEFLRWMIILIACGVSACFVTSNLRSYVEGNSLMLVLAAASVLQFALGLFIKVWFFA</sequence>
<evidence type="ECO:0000256" key="4">
    <source>
        <dbReference type="ARBA" id="ARBA00022989"/>
    </source>
</evidence>
<dbReference type="AlphaFoldDB" id="A0A7C9DTJ2"/>
<comment type="similarity">
    <text evidence="2 6">Belongs to the YIP1 family.</text>
</comment>
<dbReference type="GO" id="GO:0000139">
    <property type="term" value="C:Golgi membrane"/>
    <property type="evidence" value="ECO:0007669"/>
    <property type="project" value="UniProtKB-SubCell"/>
</dbReference>
<keyword evidence="5 6" id="KW-0472">Membrane</keyword>
<evidence type="ECO:0000259" key="8">
    <source>
        <dbReference type="Pfam" id="PF04893"/>
    </source>
</evidence>
<dbReference type="InterPro" id="IPR006977">
    <property type="entry name" value="Yip1_dom"/>
</dbReference>